<evidence type="ECO:0000313" key="1">
    <source>
        <dbReference type="EMBL" id="MFD1606540.1"/>
    </source>
</evidence>
<keyword evidence="2" id="KW-1185">Reference proteome</keyword>
<protein>
    <submittedName>
        <fullName evidence="1">Uncharacterized protein</fullName>
    </submittedName>
</protein>
<dbReference type="Proteomes" id="UP001597221">
    <property type="component" value="Unassembled WGS sequence"/>
</dbReference>
<sequence length="50" mass="5804">MENSTKTNSLHYEETQITNDKISDNLDTIAFYLLEAIERKMEDKPEKKGA</sequence>
<dbReference type="RefSeq" id="WP_379595932.1">
    <property type="nucleotide sequence ID" value="NZ_JBHUDE010000009.1"/>
</dbReference>
<organism evidence="1 2">
    <name type="scientific">Oceanobacillus luteolus</name>
    <dbReference type="NCBI Taxonomy" id="1274358"/>
    <lineage>
        <taxon>Bacteria</taxon>
        <taxon>Bacillati</taxon>
        <taxon>Bacillota</taxon>
        <taxon>Bacilli</taxon>
        <taxon>Bacillales</taxon>
        <taxon>Bacillaceae</taxon>
        <taxon>Oceanobacillus</taxon>
    </lineage>
</organism>
<dbReference type="EMBL" id="JBHUDE010000009">
    <property type="protein sequence ID" value="MFD1606540.1"/>
    <property type="molecule type" value="Genomic_DNA"/>
</dbReference>
<accession>A0ABW4HMX0</accession>
<reference evidence="2" key="1">
    <citation type="journal article" date="2019" name="Int. J. Syst. Evol. Microbiol.">
        <title>The Global Catalogue of Microorganisms (GCM) 10K type strain sequencing project: providing services to taxonomists for standard genome sequencing and annotation.</title>
        <authorList>
            <consortium name="The Broad Institute Genomics Platform"/>
            <consortium name="The Broad Institute Genome Sequencing Center for Infectious Disease"/>
            <person name="Wu L."/>
            <person name="Ma J."/>
        </authorList>
    </citation>
    <scope>NUCLEOTIDE SEQUENCE [LARGE SCALE GENOMIC DNA]</scope>
    <source>
        <strain evidence="2">CGMCC 1.12376</strain>
    </source>
</reference>
<comment type="caution">
    <text evidence="1">The sequence shown here is derived from an EMBL/GenBank/DDBJ whole genome shotgun (WGS) entry which is preliminary data.</text>
</comment>
<proteinExistence type="predicted"/>
<gene>
    <name evidence="1" type="ORF">ACFSBH_02530</name>
</gene>
<evidence type="ECO:0000313" key="2">
    <source>
        <dbReference type="Proteomes" id="UP001597221"/>
    </source>
</evidence>
<name>A0ABW4HMX0_9BACI</name>